<sequence>MHGVQASGVAVDDFRRVVHQAELAQGLTERCSKAVQAWDRWIQLVPMPPGCDLRCGLVGDGPAVLQDLHVLGELLVLRGSLEGRHGRVQLVGYGFLADPVHERVEHPVVGVRIPHDRASQVQHVRQCEGFLPLVQVVAVPVRHGFHDHVDHFGHHHESLVD</sequence>
<organism evidence="1 2">
    <name type="scientific">Streptomyces misionensis</name>
    <dbReference type="NCBI Taxonomy" id="67331"/>
    <lineage>
        <taxon>Bacteria</taxon>
        <taxon>Bacillati</taxon>
        <taxon>Actinomycetota</taxon>
        <taxon>Actinomycetes</taxon>
        <taxon>Kitasatosporales</taxon>
        <taxon>Streptomycetaceae</taxon>
        <taxon>Streptomyces</taxon>
    </lineage>
</organism>
<comment type="caution">
    <text evidence="1">The sequence shown here is derived from an EMBL/GenBank/DDBJ whole genome shotgun (WGS) entry which is preliminary data.</text>
</comment>
<dbReference type="EMBL" id="VOGW01000170">
    <property type="protein sequence ID" value="TWV34727.1"/>
    <property type="molecule type" value="Genomic_DNA"/>
</dbReference>
<dbReference type="Proteomes" id="UP000320481">
    <property type="component" value="Unassembled WGS sequence"/>
</dbReference>
<evidence type="ECO:0000313" key="1">
    <source>
        <dbReference type="EMBL" id="TWV34727.1"/>
    </source>
</evidence>
<gene>
    <name evidence="1" type="ORF">FRZ03_28040</name>
</gene>
<protein>
    <submittedName>
        <fullName evidence="1">Uncharacterized protein</fullName>
    </submittedName>
</protein>
<dbReference type="AlphaFoldDB" id="A0A5C6J2I5"/>
<evidence type="ECO:0000313" key="2">
    <source>
        <dbReference type="Proteomes" id="UP000320481"/>
    </source>
</evidence>
<accession>A0A5C6J2I5</accession>
<proteinExistence type="predicted"/>
<reference evidence="1" key="1">
    <citation type="journal article" date="2019" name="Microbiol. Resour. Announc.">
        <title>Draft Genomic Sequences of Streptomyces misionensis and Streptomyces albidoflavus, bacteria applied for phytopathogen biocontrol.</title>
        <authorList>
            <person name="Pylro V."/>
            <person name="Dias A."/>
            <person name="Andreote F."/>
            <person name="Varani A."/>
            <person name="Andreote C."/>
            <person name="Bernardo E."/>
            <person name="Martins T."/>
        </authorList>
    </citation>
    <scope>NUCLEOTIDE SEQUENCE [LARGE SCALE GENOMIC DNA]</scope>
    <source>
        <strain evidence="1">66</strain>
    </source>
</reference>
<keyword evidence="2" id="KW-1185">Reference proteome</keyword>
<name>A0A5C6J2I5_9ACTN</name>